<sequence length="591" mass="64422">MQPLAYFAVRSLLGWLQWVEKAEHAFISNALLLVAAGAAHCWAVVYALFIAIHTRAMRFEGYHEGYTEHLPFWVSWTENLAVASMGIWWAAGFSTAAIRIIDDDARGLPMDGGDVQINKFIRILRSERLHDGLALAHTLSCIGLFISIILLCIAMGLMKGSVTACELCLCFVALGFAAPHALVAARRLDFSPPKKTEDAPVASAAAEAAAQEAASLGPQLCVILALADSPGHAYLWQNFVYFVAAIAYVAAVAACGRSPPKVGNAALPPQTGEFVTCLLLDVVASVALVVCFPHLNTWHLWALTAVLLGLFAATWFEGWRELMIDLLDPLFVVRSDADKALPGKQRETLRRCSWACCLVCGAVAMWDIMLHPVEEGLFELPSDMLHGLDDGLSELWDPNTMLLFRWKPGEGRDETALLFAAAETLGTEPLSLKKQALFEEQRLLLFKHEAGKDRSTTPPIHTKWKTSVASPQGELAKIVDSSFPAVLNVTLCLHVHAHTEVAKVQARKSGEEAEEPKETPSPYPLPAEFLEIVGPSADAREAYFAGCKWWTDTLDSFYGHPDNMTDDEHHSSADSADQPAVDADAEGADLA</sequence>
<organism evidence="1 2">
    <name type="scientific">Durusdinium trenchii</name>
    <dbReference type="NCBI Taxonomy" id="1381693"/>
    <lineage>
        <taxon>Eukaryota</taxon>
        <taxon>Sar</taxon>
        <taxon>Alveolata</taxon>
        <taxon>Dinophyceae</taxon>
        <taxon>Suessiales</taxon>
        <taxon>Symbiodiniaceae</taxon>
        <taxon>Durusdinium</taxon>
    </lineage>
</organism>
<keyword evidence="2" id="KW-1185">Reference proteome</keyword>
<accession>A0ABP0J2A3</accession>
<evidence type="ECO:0000313" key="1">
    <source>
        <dbReference type="EMBL" id="CAK9008379.1"/>
    </source>
</evidence>
<reference evidence="1 2" key="1">
    <citation type="submission" date="2024-02" db="EMBL/GenBank/DDBJ databases">
        <authorList>
            <person name="Chen Y."/>
            <person name="Shah S."/>
            <person name="Dougan E. K."/>
            <person name="Thang M."/>
            <person name="Chan C."/>
        </authorList>
    </citation>
    <scope>NUCLEOTIDE SEQUENCE [LARGE SCALE GENOMIC DNA]</scope>
</reference>
<gene>
    <name evidence="1" type="ORF">SCF082_LOCUS9833</name>
</gene>
<dbReference type="EMBL" id="CAXAMM010005736">
    <property type="protein sequence ID" value="CAK9008379.1"/>
    <property type="molecule type" value="Genomic_DNA"/>
</dbReference>
<proteinExistence type="predicted"/>
<evidence type="ECO:0000313" key="2">
    <source>
        <dbReference type="Proteomes" id="UP001642464"/>
    </source>
</evidence>
<protein>
    <submittedName>
        <fullName evidence="1">Uncharacterized protein</fullName>
    </submittedName>
</protein>
<dbReference type="Proteomes" id="UP001642464">
    <property type="component" value="Unassembled WGS sequence"/>
</dbReference>
<name>A0ABP0J2A3_9DINO</name>
<comment type="caution">
    <text evidence="1">The sequence shown here is derived from an EMBL/GenBank/DDBJ whole genome shotgun (WGS) entry which is preliminary data.</text>
</comment>